<accession>E2B7W7</accession>
<sequence>MYAVGAEMNAKQANYYMPTQHEDEVPPCKKMCESVPRPPAMHILGRRYALSVTAYKYLSIGISVGAEPVIDIVIDDNRSKLLLPIKT</sequence>
<keyword evidence="2" id="KW-1185">Reference proteome</keyword>
<dbReference type="OMA" id="YVERSCS"/>
<name>E2B7W7_HARSA</name>
<evidence type="ECO:0000313" key="1">
    <source>
        <dbReference type="EMBL" id="EFN88211.1"/>
    </source>
</evidence>
<proteinExistence type="predicted"/>
<dbReference type="AlphaFoldDB" id="E2B7W7"/>
<evidence type="ECO:0000313" key="2">
    <source>
        <dbReference type="Proteomes" id="UP000008237"/>
    </source>
</evidence>
<dbReference type="Proteomes" id="UP000008237">
    <property type="component" value="Unassembled WGS sequence"/>
</dbReference>
<dbReference type="OrthoDB" id="7552645at2759"/>
<protein>
    <submittedName>
        <fullName evidence="1">Uncharacterized protein</fullName>
    </submittedName>
</protein>
<gene>
    <name evidence="1" type="ORF">EAI_11095</name>
</gene>
<dbReference type="InParanoid" id="E2B7W7"/>
<reference evidence="1 2" key="1">
    <citation type="journal article" date="2010" name="Science">
        <title>Genomic comparison of the ants Camponotus floridanus and Harpegnathos saltator.</title>
        <authorList>
            <person name="Bonasio R."/>
            <person name="Zhang G."/>
            <person name="Ye C."/>
            <person name="Mutti N.S."/>
            <person name="Fang X."/>
            <person name="Qin N."/>
            <person name="Donahue G."/>
            <person name="Yang P."/>
            <person name="Li Q."/>
            <person name="Li C."/>
            <person name="Zhang P."/>
            <person name="Huang Z."/>
            <person name="Berger S.L."/>
            <person name="Reinberg D."/>
            <person name="Wang J."/>
            <person name="Liebig J."/>
        </authorList>
    </citation>
    <scope>NUCLEOTIDE SEQUENCE [LARGE SCALE GENOMIC DNA]</scope>
    <source>
        <strain evidence="1 2">R22 G/1</strain>
    </source>
</reference>
<organism evidence="2">
    <name type="scientific">Harpegnathos saltator</name>
    <name type="common">Jerdon's jumping ant</name>
    <dbReference type="NCBI Taxonomy" id="610380"/>
    <lineage>
        <taxon>Eukaryota</taxon>
        <taxon>Metazoa</taxon>
        <taxon>Ecdysozoa</taxon>
        <taxon>Arthropoda</taxon>
        <taxon>Hexapoda</taxon>
        <taxon>Insecta</taxon>
        <taxon>Pterygota</taxon>
        <taxon>Neoptera</taxon>
        <taxon>Endopterygota</taxon>
        <taxon>Hymenoptera</taxon>
        <taxon>Apocrita</taxon>
        <taxon>Aculeata</taxon>
        <taxon>Formicoidea</taxon>
        <taxon>Formicidae</taxon>
        <taxon>Ponerinae</taxon>
        <taxon>Ponerini</taxon>
        <taxon>Harpegnathos</taxon>
    </lineage>
</organism>
<dbReference type="EMBL" id="GL446219">
    <property type="protein sequence ID" value="EFN88211.1"/>
    <property type="molecule type" value="Genomic_DNA"/>
</dbReference>